<dbReference type="STRING" id="384676.PSEEN1780"/>
<accession>Q1ICJ0</accession>
<protein>
    <submittedName>
        <fullName evidence="1">Uncharacterized protein</fullName>
    </submittedName>
</protein>
<dbReference type="HOGENOM" id="CLU_3331724_0_0_6"/>
<evidence type="ECO:0000313" key="2">
    <source>
        <dbReference type="Proteomes" id="UP000000658"/>
    </source>
</evidence>
<dbReference type="KEGG" id="pen:PSEEN1780"/>
<reference evidence="1 2" key="1">
    <citation type="journal article" date="2006" name="Nat. Biotechnol.">
        <title>Complete genome sequence of the entomopathogenic and metabolically versatile soil bacterium Pseudomonas entomophila.</title>
        <authorList>
            <person name="Vodovar N."/>
            <person name="Vallenet D."/>
            <person name="Cruveiller S."/>
            <person name="Rouy Z."/>
            <person name="Barbe V."/>
            <person name="Acosta C."/>
            <person name="Cattolico L."/>
            <person name="Jubin C."/>
            <person name="Lajus A."/>
            <person name="Segurens B."/>
            <person name="Vacherie B."/>
            <person name="Wincker P."/>
            <person name="Weissenbach J."/>
            <person name="Lemaitre B."/>
            <person name="Medigue C."/>
            <person name="Boccard F."/>
        </authorList>
    </citation>
    <scope>NUCLEOTIDE SEQUENCE [LARGE SCALE GENOMIC DNA]</scope>
    <source>
        <strain evidence="1 2">L48</strain>
    </source>
</reference>
<organism evidence="1 2">
    <name type="scientific">Pseudomonas entomophila (strain L48)</name>
    <dbReference type="NCBI Taxonomy" id="384676"/>
    <lineage>
        <taxon>Bacteria</taxon>
        <taxon>Pseudomonadati</taxon>
        <taxon>Pseudomonadota</taxon>
        <taxon>Gammaproteobacteria</taxon>
        <taxon>Pseudomonadales</taxon>
        <taxon>Pseudomonadaceae</taxon>
        <taxon>Pseudomonas</taxon>
    </lineage>
</organism>
<name>Q1ICJ0_PSEE4</name>
<gene>
    <name evidence="1" type="ordered locus">PSEEN1780</name>
</gene>
<sequence>MLRIASTSSQSEELWGSVDVGLDGVLIQHWDGVTSDAT</sequence>
<dbReference type="AlphaFoldDB" id="Q1ICJ0"/>
<evidence type="ECO:0000313" key="1">
    <source>
        <dbReference type="EMBL" id="CAK14623.1"/>
    </source>
</evidence>
<proteinExistence type="predicted"/>
<dbReference type="Proteomes" id="UP000000658">
    <property type="component" value="Chromosome"/>
</dbReference>
<dbReference type="EMBL" id="CT573326">
    <property type="protein sequence ID" value="CAK14623.1"/>
    <property type="molecule type" value="Genomic_DNA"/>
</dbReference>